<feature type="region of interest" description="Disordered" evidence="1">
    <location>
        <begin position="29"/>
        <end position="73"/>
    </location>
</feature>
<feature type="compositionally biased region" description="Acidic residues" evidence="1">
    <location>
        <begin position="50"/>
        <end position="73"/>
    </location>
</feature>
<gene>
    <name evidence="2" type="ORF">OCTVUL_1B026627</name>
</gene>
<evidence type="ECO:0000256" key="1">
    <source>
        <dbReference type="SAM" id="MobiDB-lite"/>
    </source>
</evidence>
<dbReference type="AlphaFoldDB" id="A0AA36BSL4"/>
<evidence type="ECO:0000313" key="2">
    <source>
        <dbReference type="EMBL" id="CAI9738896.1"/>
    </source>
</evidence>
<dbReference type="Proteomes" id="UP001162480">
    <property type="component" value="Chromosome 22"/>
</dbReference>
<organism evidence="2 3">
    <name type="scientific">Octopus vulgaris</name>
    <name type="common">Common octopus</name>
    <dbReference type="NCBI Taxonomy" id="6645"/>
    <lineage>
        <taxon>Eukaryota</taxon>
        <taxon>Metazoa</taxon>
        <taxon>Spiralia</taxon>
        <taxon>Lophotrochozoa</taxon>
        <taxon>Mollusca</taxon>
        <taxon>Cephalopoda</taxon>
        <taxon>Coleoidea</taxon>
        <taxon>Octopodiformes</taxon>
        <taxon>Octopoda</taxon>
        <taxon>Incirrata</taxon>
        <taxon>Octopodidae</taxon>
        <taxon>Octopus</taxon>
    </lineage>
</organism>
<accession>A0AA36BSL4</accession>
<reference evidence="2" key="1">
    <citation type="submission" date="2023-08" db="EMBL/GenBank/DDBJ databases">
        <authorList>
            <person name="Alioto T."/>
            <person name="Alioto T."/>
            <person name="Gomez Garrido J."/>
        </authorList>
    </citation>
    <scope>NUCLEOTIDE SEQUENCE</scope>
</reference>
<protein>
    <submittedName>
        <fullName evidence="2">Uncharacterized protein</fullName>
    </submittedName>
</protein>
<name>A0AA36BSL4_OCTVU</name>
<sequence>MRNSNTNCYIKERHSTKATTIVTASATTTTRMATEPTPRQVTLTPKQLNEDEEEKEEEEVKEEDVEEGKEELEEEAKCLSICDGMVGERESYGSKLLGQFFIDTRGIRSYQRDREWTNLDTTHALSQ</sequence>
<proteinExistence type="predicted"/>
<keyword evidence="3" id="KW-1185">Reference proteome</keyword>
<dbReference type="EMBL" id="OX597835">
    <property type="protein sequence ID" value="CAI9738896.1"/>
    <property type="molecule type" value="Genomic_DNA"/>
</dbReference>
<evidence type="ECO:0000313" key="3">
    <source>
        <dbReference type="Proteomes" id="UP001162480"/>
    </source>
</evidence>